<dbReference type="EMBL" id="VFMJ01000001">
    <property type="protein sequence ID" value="TQI86176.1"/>
    <property type="molecule type" value="Genomic_DNA"/>
</dbReference>
<protein>
    <submittedName>
        <fullName evidence="3">Uncharacterized protein DUF1435</fullName>
    </submittedName>
</protein>
<evidence type="ECO:0000313" key="3">
    <source>
        <dbReference type="EMBL" id="TQI86176.1"/>
    </source>
</evidence>
<gene>
    <name evidence="3" type="ORF">FHU12_3777</name>
    <name evidence="2" type="ORF">PWN146_05115</name>
</gene>
<keyword evidence="1" id="KW-0812">Transmembrane</keyword>
<feature type="transmembrane region" description="Helical" evidence="1">
    <location>
        <begin position="88"/>
        <end position="105"/>
    </location>
</feature>
<sequence>MSNYHFFMLVSSGFGHRSENDAAAKKVLYDIGYHYHLKGVVMLTAMIAACGLWGVSWCLGDRLASAWGVLLPCALMPLLALIDLNMMQLRTLIVIAMLATLVMLFNSRLRHYLLLPSCMALAGGLAAISLNFSFT</sequence>
<dbReference type="AlphaFoldDB" id="A0A1C3HMS9"/>
<reference evidence="2" key="1">
    <citation type="submission" date="2016-05" db="EMBL/GenBank/DDBJ databases">
        <authorList>
            <person name="Cock P.J.A."/>
            <person name="Cock P.J.A."/>
        </authorList>
    </citation>
    <scope>NUCLEOTIDE SEQUENCE</scope>
    <source>
        <strain evidence="2">PWN146_assembly</strain>
    </source>
</reference>
<evidence type="ECO:0000313" key="4">
    <source>
        <dbReference type="Proteomes" id="UP000320710"/>
    </source>
</evidence>
<feature type="transmembrane region" description="Helical" evidence="1">
    <location>
        <begin position="35"/>
        <end position="56"/>
    </location>
</feature>
<dbReference type="InterPro" id="IPR009885">
    <property type="entry name" value="DUF1435"/>
</dbReference>
<keyword evidence="1" id="KW-0472">Membrane</keyword>
<reference evidence="3 4" key="2">
    <citation type="submission" date="2019-06" db="EMBL/GenBank/DDBJ databases">
        <authorList>
            <person name="Deangelis K."/>
            <person name="Huntemann M."/>
            <person name="Clum A."/>
            <person name="Pillay M."/>
            <person name="Palaniappan K."/>
            <person name="Varghese N."/>
            <person name="Mikhailova N."/>
            <person name="Stamatis D."/>
            <person name="Reddy T."/>
            <person name="Daum C."/>
            <person name="Shapiro N."/>
            <person name="Ivanova N."/>
            <person name="Kyrpides N."/>
            <person name="Woyke T."/>
        </authorList>
    </citation>
    <scope>NUCLEOTIDE SEQUENCE [LARGE SCALE GENOMIC DNA]</scope>
    <source>
        <strain evidence="3 4">106R</strain>
    </source>
</reference>
<reference evidence="3 4" key="3">
    <citation type="submission" date="2019-07" db="EMBL/GenBank/DDBJ databases">
        <title>Investigation of anaerobic lignin degradation for improved lignocellulosic biofuels.</title>
        <authorList>
            <person name="Deangelis K.PhD."/>
        </authorList>
    </citation>
    <scope>NUCLEOTIDE SEQUENCE [LARGE SCALE GENOMIC DNA]</scope>
    <source>
        <strain evidence="3 4">106R</strain>
    </source>
</reference>
<dbReference type="EMBL" id="LT575490">
    <property type="protein sequence ID" value="SAY46349.1"/>
    <property type="molecule type" value="Genomic_DNA"/>
</dbReference>
<organism evidence="2">
    <name type="scientific">Serratia marcescens</name>
    <dbReference type="NCBI Taxonomy" id="615"/>
    <lineage>
        <taxon>Bacteria</taxon>
        <taxon>Pseudomonadati</taxon>
        <taxon>Pseudomonadota</taxon>
        <taxon>Gammaproteobacteria</taxon>
        <taxon>Enterobacterales</taxon>
        <taxon>Yersiniaceae</taxon>
        <taxon>Serratia</taxon>
    </lineage>
</organism>
<dbReference type="Pfam" id="PF07256">
    <property type="entry name" value="DUF1435"/>
    <property type="match status" value="1"/>
</dbReference>
<keyword evidence="1" id="KW-1133">Transmembrane helix</keyword>
<name>A0A1C3HMS9_SERMA</name>
<feature type="transmembrane region" description="Helical" evidence="1">
    <location>
        <begin position="63"/>
        <end position="82"/>
    </location>
</feature>
<proteinExistence type="predicted"/>
<evidence type="ECO:0000313" key="2">
    <source>
        <dbReference type="EMBL" id="SAY46349.1"/>
    </source>
</evidence>
<evidence type="ECO:0000256" key="1">
    <source>
        <dbReference type="SAM" id="Phobius"/>
    </source>
</evidence>
<feature type="transmembrane region" description="Helical" evidence="1">
    <location>
        <begin position="112"/>
        <end position="134"/>
    </location>
</feature>
<dbReference type="Proteomes" id="UP000320710">
    <property type="component" value="Unassembled WGS sequence"/>
</dbReference>
<accession>A0A1C3HMS9</accession>